<dbReference type="InterPro" id="IPR051400">
    <property type="entry name" value="HAD-like_hydrolase"/>
</dbReference>
<dbReference type="GO" id="GO:0016787">
    <property type="term" value="F:hydrolase activity"/>
    <property type="evidence" value="ECO:0007669"/>
    <property type="project" value="UniProtKB-KW"/>
</dbReference>
<dbReference type="InterPro" id="IPR023214">
    <property type="entry name" value="HAD_sf"/>
</dbReference>
<evidence type="ECO:0000313" key="5">
    <source>
        <dbReference type="Proteomes" id="UP000665020"/>
    </source>
</evidence>
<dbReference type="Gene3D" id="1.20.120.710">
    <property type="entry name" value="Haloacid dehalogenase hydrolase-like domain"/>
    <property type="match status" value="1"/>
</dbReference>
<dbReference type="SFLD" id="SFLDS00003">
    <property type="entry name" value="Haloacid_Dehalogenase"/>
    <property type="match status" value="1"/>
</dbReference>
<gene>
    <name evidence="4" type="ORF">GM661_11860</name>
</gene>
<dbReference type="NCBIfam" id="TIGR01549">
    <property type="entry name" value="HAD-SF-IA-v1"/>
    <property type="match status" value="1"/>
</dbReference>
<keyword evidence="5" id="KW-1185">Reference proteome</keyword>
<dbReference type="PRINTS" id="PR00413">
    <property type="entry name" value="HADHALOGNASE"/>
</dbReference>
<evidence type="ECO:0000313" key="4">
    <source>
        <dbReference type="EMBL" id="QTL98608.1"/>
    </source>
</evidence>
<evidence type="ECO:0000256" key="3">
    <source>
        <dbReference type="ARBA" id="ARBA00022842"/>
    </source>
</evidence>
<dbReference type="RefSeq" id="WP_230867015.1">
    <property type="nucleotide sequence ID" value="NZ_CP046640.1"/>
</dbReference>
<evidence type="ECO:0000256" key="1">
    <source>
        <dbReference type="ARBA" id="ARBA00001946"/>
    </source>
</evidence>
<accession>A0A8A7KFY0</accession>
<evidence type="ECO:0000256" key="2">
    <source>
        <dbReference type="ARBA" id="ARBA00022801"/>
    </source>
</evidence>
<proteinExistence type="predicted"/>
<protein>
    <submittedName>
        <fullName evidence="4">HAD-IA family hydrolase</fullName>
    </submittedName>
</protein>
<dbReference type="PANTHER" id="PTHR46470">
    <property type="entry name" value="N-ACYLNEURAMINATE-9-PHOSPHATASE"/>
    <property type="match status" value="1"/>
</dbReference>
<dbReference type="InterPro" id="IPR006439">
    <property type="entry name" value="HAD-SF_hydro_IA"/>
</dbReference>
<organism evidence="4 5">
    <name type="scientific">Iocasia fonsfrigidae</name>
    <dbReference type="NCBI Taxonomy" id="2682810"/>
    <lineage>
        <taxon>Bacteria</taxon>
        <taxon>Bacillati</taxon>
        <taxon>Bacillota</taxon>
        <taxon>Clostridia</taxon>
        <taxon>Halanaerobiales</taxon>
        <taxon>Halanaerobiaceae</taxon>
        <taxon>Iocasia</taxon>
    </lineage>
</organism>
<name>A0A8A7KFY0_9FIRM</name>
<dbReference type="AlphaFoldDB" id="A0A8A7KFY0"/>
<dbReference type="InterPro" id="IPR036412">
    <property type="entry name" value="HAD-like_sf"/>
</dbReference>
<reference evidence="4" key="1">
    <citation type="submission" date="2019-12" db="EMBL/GenBank/DDBJ databases">
        <authorList>
            <person name="zhang j."/>
            <person name="sun C.M."/>
        </authorList>
    </citation>
    <scope>NUCLEOTIDE SEQUENCE</scope>
    <source>
        <strain evidence="4">NS-1</strain>
    </source>
</reference>
<dbReference type="SFLD" id="SFLDG01129">
    <property type="entry name" value="C1.5:_HAD__Beta-PGM__Phosphata"/>
    <property type="match status" value="1"/>
</dbReference>
<dbReference type="GO" id="GO:0044281">
    <property type="term" value="P:small molecule metabolic process"/>
    <property type="evidence" value="ECO:0007669"/>
    <property type="project" value="UniProtKB-ARBA"/>
</dbReference>
<dbReference type="Pfam" id="PF13419">
    <property type="entry name" value="HAD_2"/>
    <property type="match status" value="1"/>
</dbReference>
<comment type="cofactor">
    <cofactor evidence="1">
        <name>Mg(2+)</name>
        <dbReference type="ChEBI" id="CHEBI:18420"/>
    </cofactor>
</comment>
<sequence length="237" mass="27318">MIKAVIFDIDDTLISHTLAIKQGSKDFYGEFIAEKGITLSEFQEIWKEEHDKYVEQYLKKEITFQEQRILRLKGVFSRFGENISSAEAKEYFNYYLSAYENNWTLFSDVCLDLLNEYLLGIISDGDSDQQRQKLKNKGIIDYFNTVVISGDLGISKPDKRIYKKCLNDLDINSYEALYIGDNYKKDFIGAISSGLYGALIDRKADKKIEYVENGFIINSLEVIPEIIKEINTNKDVG</sequence>
<dbReference type="Proteomes" id="UP000665020">
    <property type="component" value="Chromosome"/>
</dbReference>
<keyword evidence="2 4" id="KW-0378">Hydrolase</keyword>
<dbReference type="SUPFAM" id="SSF56784">
    <property type="entry name" value="HAD-like"/>
    <property type="match status" value="1"/>
</dbReference>
<keyword evidence="3" id="KW-0460">Magnesium</keyword>
<dbReference type="PANTHER" id="PTHR46470:SF4">
    <property type="entry name" value="5-AMINO-6-(5-PHOSPHO-D-RIBITYLAMINO)URACIL PHOSPHATASE YIGB"/>
    <property type="match status" value="1"/>
</dbReference>
<dbReference type="EMBL" id="CP046640">
    <property type="protein sequence ID" value="QTL98608.1"/>
    <property type="molecule type" value="Genomic_DNA"/>
</dbReference>
<dbReference type="Gene3D" id="3.40.50.1000">
    <property type="entry name" value="HAD superfamily/HAD-like"/>
    <property type="match status" value="1"/>
</dbReference>
<dbReference type="KEGG" id="ifn:GM661_11860"/>
<dbReference type="InterPro" id="IPR041492">
    <property type="entry name" value="HAD_2"/>
</dbReference>